<accession>A6ZM63</accession>
<reference evidence="1 2" key="1">
    <citation type="journal article" date="2007" name="Proc. Natl. Acad. Sci. U.S.A.">
        <title>Genome sequencing and comparative analysis of Saccharomyces cerevisiae strain YJM789.</title>
        <authorList>
            <person name="Wei W."/>
            <person name="McCusker J.H."/>
            <person name="Hyman R.W."/>
            <person name="Jones T."/>
            <person name="Ning Y."/>
            <person name="Cao Z."/>
            <person name="Gu Z."/>
            <person name="Bruno D."/>
            <person name="Miranda M."/>
            <person name="Nguyen M."/>
            <person name="Wilhelmy J."/>
            <person name="Komp C."/>
            <person name="Tamse R."/>
            <person name="Wang X."/>
            <person name="Jia P."/>
            <person name="Luedi P."/>
            <person name="Oefner P.J."/>
            <person name="David L."/>
            <person name="Dietrich F.S."/>
            <person name="Li Y."/>
            <person name="Davis R.W."/>
            <person name="Steinmetz L.M."/>
        </authorList>
    </citation>
    <scope>NUCLEOTIDE SEQUENCE [LARGE SCALE GENOMIC DNA]</scope>
    <source>
        <strain evidence="1 2">YJM789</strain>
    </source>
</reference>
<dbReference type="HOGENOM" id="CLU_2655839_0_0_1"/>
<dbReference type="EMBL" id="AAFW02000020">
    <property type="protein sequence ID" value="EDN64393.1"/>
    <property type="molecule type" value="Genomic_DNA"/>
</dbReference>
<protein>
    <submittedName>
        <fullName evidence="1">Conserved protein</fullName>
    </submittedName>
</protein>
<comment type="caution">
    <text evidence="1">The sequence shown here is derived from an EMBL/GenBank/DDBJ whole genome shotgun (WGS) entry which is preliminary data.</text>
</comment>
<dbReference type="Proteomes" id="UP000007060">
    <property type="component" value="Unassembled WGS sequence"/>
</dbReference>
<dbReference type="OrthoDB" id="10274723at2759"/>
<name>A6ZM63_YEAS7</name>
<evidence type="ECO:0000313" key="1">
    <source>
        <dbReference type="EMBL" id="EDN64393.1"/>
    </source>
</evidence>
<evidence type="ECO:0000313" key="2">
    <source>
        <dbReference type="Proteomes" id="UP000007060"/>
    </source>
</evidence>
<dbReference type="AlphaFoldDB" id="A6ZM63"/>
<organism evidence="1 2">
    <name type="scientific">Saccharomyces cerevisiae (strain YJM789)</name>
    <name type="common">Baker's yeast</name>
    <dbReference type="NCBI Taxonomy" id="307796"/>
    <lineage>
        <taxon>Eukaryota</taxon>
        <taxon>Fungi</taxon>
        <taxon>Dikarya</taxon>
        <taxon>Ascomycota</taxon>
        <taxon>Saccharomycotina</taxon>
        <taxon>Saccharomycetes</taxon>
        <taxon>Saccharomycetales</taxon>
        <taxon>Saccharomycetaceae</taxon>
        <taxon>Saccharomyces</taxon>
    </lineage>
</organism>
<proteinExistence type="predicted"/>
<gene>
    <name evidence="1" type="ORF">SCY_4175</name>
</gene>
<sequence length="76" mass="8710">MIFECTSFETRHILNSYSCATQLSYNTYRITEKVNPIQAAVSKNNKPFVSNSDSAFFPIFSSFNFVAYTTLTFKKT</sequence>